<dbReference type="CDD" id="cd13844">
    <property type="entry name" value="CuRO_1_BOD_CotA_like"/>
    <property type="match status" value="1"/>
</dbReference>
<dbReference type="EMBL" id="JAHCVJ010000003">
    <property type="protein sequence ID" value="MBT0664625.1"/>
    <property type="molecule type" value="Genomic_DNA"/>
</dbReference>
<evidence type="ECO:0000259" key="3">
    <source>
        <dbReference type="Pfam" id="PF07732"/>
    </source>
</evidence>
<dbReference type="Pfam" id="PF07732">
    <property type="entry name" value="Cu-oxidase_3"/>
    <property type="match status" value="1"/>
</dbReference>
<dbReference type="CDD" id="cd14256">
    <property type="entry name" value="Dockerin_I"/>
    <property type="match status" value="1"/>
</dbReference>
<protein>
    <submittedName>
        <fullName evidence="5">Chitobiase/beta-hexosaminidase C-terminal domain-containing protein</fullName>
    </submittedName>
</protein>
<dbReference type="PANTHER" id="PTHR48267">
    <property type="entry name" value="CUPREDOXIN SUPERFAMILY PROTEIN"/>
    <property type="match status" value="1"/>
</dbReference>
<accession>A0AAW4L511</accession>
<dbReference type="InterPro" id="IPR036439">
    <property type="entry name" value="Dockerin_dom_sf"/>
</dbReference>
<feature type="domain" description="GH29D-like beta-sandwich" evidence="4">
    <location>
        <begin position="1847"/>
        <end position="1915"/>
    </location>
</feature>
<evidence type="ECO:0000313" key="5">
    <source>
        <dbReference type="EMBL" id="MBT0664625.1"/>
    </source>
</evidence>
<feature type="domain" description="GH29D-like beta-sandwich" evidence="4">
    <location>
        <begin position="1218"/>
        <end position="1283"/>
    </location>
</feature>
<feature type="domain" description="Plastocyanin-like" evidence="3">
    <location>
        <begin position="243"/>
        <end position="289"/>
    </location>
</feature>
<gene>
    <name evidence="5" type="ORF">KI809_09975</name>
</gene>
<dbReference type="InterPro" id="IPR013783">
    <property type="entry name" value="Ig-like_fold"/>
</dbReference>
<dbReference type="PANTHER" id="PTHR48267:SF1">
    <property type="entry name" value="BILIRUBIN OXIDASE"/>
    <property type="match status" value="1"/>
</dbReference>
<evidence type="ECO:0000313" key="6">
    <source>
        <dbReference type="Proteomes" id="UP000811899"/>
    </source>
</evidence>
<dbReference type="InterPro" id="IPR008972">
    <property type="entry name" value="Cupredoxin"/>
</dbReference>
<name>A0AAW4L511_9BACT</name>
<sequence>MTQTLRKYCKRMGTTLALFLLVMSLAVGGASAAPIADPDFLATTPIVNPADVQKYVSPLPNAYQLHIAPDTTTFPGEDYYKVDMGQFNHDMKLHLLSTTGYLNTVAPDPGVAAPVVGKMAPTPTWGYSLVPPTATTPGTYYFPGPTIINTQGRPSRVTWTNSLPAKHVVGLDPTLVCGPPTTAGNVNGPTTTTVNKAPNCAPENRVVPHAHGAHVWADSDGDPLAWFSNNFAVTGETWEPNTQHGPVGTYRYINDQEAGTIWYHDHAMGLTHLNVYAGLAGFFLITDANEKSMQAYTPGVTAPVLPSYTATAPYEIPIALQDRKFYPNGTLAAPNNPVLNDTATIGPNVPCDATVGAVVPYACLPAVGGVIPNAILPATTLCDPAAVINAYMCPAAQFSKAADGSLIPYNPTIVDPLLRGPFTAPSITPEFFGNISIANGIVWPKQVAEQRKYRIRLLNGCDSRTYFLKFDNPLVKVWQIGTEQAFLDKPVDRSTQFIILMPGERIDLIVDFAAVPIGTRVTWQNYGPMATVNGLPASPTNPLLDIPYDGVMPLAGQPLNTVIPDVLAFDVVAMNPAVPDATITLTTPLRPVPAFATFPNLTPTPGAPGSTGVPVRKLALIERQGTHGRFMLTLDGRDFMDPNSPITDLPKLNDTEIWEIANFTPDAHPIHVHLVAFQILNRQEFSVDPASPTKIYDPTPGVPPFTRLPLMPYSAPPSYLFVQQIPGDLNYAPLPGGVATVPLPPDPWEIAPKDTIQALPGTVTRLIAKFDLPGLYVWHCHILSHEENDMMRPLIVTTPPSTVTTTLSRNGVAIATSEPAALAAPFTITAQGLTGLLGPAILSPSQSNGFEYQFSVTNPAGVTTVVQPFMAWMYPMLNSYTWTPPKNAPGTYTIRVDARQASATTAGASQAFGTATYTITGPAVAGATSSTLAGTYGIGTPINVTVTFNEPISSPGLTIGLNSGATIATGPLTNVSSFTGTYTVAAGNSATALNVATITGTVTDAAGNSTANPVMPAGFNISNTAPIVIDAIVPVTTASPVAGNYTGPLTVTLTTSKAGATIHYTTDGTIPNATSPVYTAPFILNPAATTTYTVQFFASDAFGNIEPVKSAIYNVHVTDLTNATVSINNNALFTNSTLVTLSLTATDPMGVPSMQVACDGITFGAVEPFALTRACTLTTGDGLKTVAVKYIDAVGTVYNPVTAQITLDTVAPVTTVSPAAGTYNGAINAVLATEAGATIYFTTNGTMPTIDPALRYTAPITISTTSTLKFFAVDQAGNQEVMKSALYTIAASDLTGSVSINGNALFTKNANVTLALTAADPFGVGQYLISNDGVTYQTVTINPAVANFSATIPWVLTPGDGLKTIYVKYVDTPTPNNVYGPFTAQITLDTTPPVTTVSSAAGTYNGAINAVLASEAGATIYFTTNGTMPTIDPALRYTAPITIPTTSTLKFFAVDQAGNQEVMQSALYTIAASDLTGSVSINGNALFTKNAKVTLALTAADPFGVGQYLISNDGVTYQTVTINPAVANFSATIPWVLTPGDGLKTVYVKYVDTPTPNNVYGPFTAQITLDTVPPVLAVTTPAANSIGNTAIITVSGTVTDAGGGTSTLTINGVGSNVGAGGAFSSQVALTSGANTITVVATDPIGNTTTIVRTVTLDTNVPVTTASPAAGNYTGPLTVTLTTSKANATIHYTTDGTTPGPASQSFVGTGWFVINPATTSTVTVKFSATDPAGNVEPLKSVAYSIHVSDLTNATVSINKGAQFSKSQNVTLSLTATDPLGVPNMQVACDGVNFAAIEPFAATRACILPSGDGLKTVAVKYIDGSGNVYAPVTAQIVLDTVAPVTTAAPPAGTYAGSVTVTLTASETATIYYTIDGSVPTTASSIYINPITLSSPTVTSKTLKYFAVDKAGNAEASVNTGVYNLHTSDLIAKVTINKGNTFTNSIYAKLSLSASDPIGVAAYAISTDNITYLPTITIKPAVNIFSASNVPVTLPAGDGLKTVYVRFTDGMGVVYPPVSAQITLETTPVVVEVSPAPGDYSNKVTVSMTTPNEPEGATIYYTTNGATPTTSSKKYSKPFTINEPGTTVTVKYFAVDQAGNVSAVQSAAYNFTANPGMTANVSINNNAPYTNSRNVLLQISAQDPTGGGVATMSFSNDGVNYTTPAPYAATTAMPWTLTAGDSLKTVYFRFTNAGSVSYTFTSKIFLADGVQLATGDTNGDGKVDIVDAFLALRGSLNIKKLTIAEQARCDVAPLVNNMPLPDGKTDSGDVLVIFKKIIGLVSF</sequence>
<feature type="domain" description="GH29D-like beta-sandwich" evidence="4">
    <location>
        <begin position="2032"/>
        <end position="2103"/>
    </location>
</feature>
<dbReference type="InterPro" id="IPR045087">
    <property type="entry name" value="Cu-oxidase_fam"/>
</dbReference>
<feature type="domain" description="GH29D-like beta-sandwich" evidence="4">
    <location>
        <begin position="1400"/>
        <end position="1463"/>
    </location>
</feature>
<dbReference type="Pfam" id="PF07731">
    <property type="entry name" value="Cu-oxidase_2"/>
    <property type="match status" value="1"/>
</dbReference>
<feature type="chain" id="PRO_5043867978" evidence="1">
    <location>
        <begin position="33"/>
        <end position="2280"/>
    </location>
</feature>
<dbReference type="CDD" id="cd13891">
    <property type="entry name" value="CuRO_3_CotA_like"/>
    <property type="match status" value="1"/>
</dbReference>
<dbReference type="GO" id="GO:0005507">
    <property type="term" value="F:copper ion binding"/>
    <property type="evidence" value="ECO:0007669"/>
    <property type="project" value="InterPro"/>
</dbReference>
<dbReference type="Proteomes" id="UP000811899">
    <property type="component" value="Unassembled WGS sequence"/>
</dbReference>
<dbReference type="Pfam" id="PF13290">
    <property type="entry name" value="CHB_HEX_C_1"/>
    <property type="match status" value="6"/>
</dbReference>
<dbReference type="GO" id="GO:0000272">
    <property type="term" value="P:polysaccharide catabolic process"/>
    <property type="evidence" value="ECO:0007669"/>
    <property type="project" value="InterPro"/>
</dbReference>
<proteinExistence type="predicted"/>
<dbReference type="InterPro" id="IPR011707">
    <property type="entry name" value="Cu-oxidase-like_N"/>
</dbReference>
<dbReference type="SUPFAM" id="SSF49503">
    <property type="entry name" value="Cupredoxins"/>
    <property type="match status" value="3"/>
</dbReference>
<dbReference type="Gene3D" id="2.60.40.420">
    <property type="entry name" value="Cupredoxins - blue copper proteins"/>
    <property type="match status" value="3"/>
</dbReference>
<feature type="signal peptide" evidence="1">
    <location>
        <begin position="1"/>
        <end position="32"/>
    </location>
</feature>
<dbReference type="Pfam" id="PF09136">
    <property type="entry name" value="Glucodextran_B"/>
    <property type="match status" value="1"/>
</dbReference>
<dbReference type="InterPro" id="IPR011706">
    <property type="entry name" value="Cu-oxidase_C"/>
</dbReference>
<dbReference type="GO" id="GO:0016491">
    <property type="term" value="F:oxidoreductase activity"/>
    <property type="evidence" value="ECO:0007669"/>
    <property type="project" value="InterPro"/>
</dbReference>
<organism evidence="5 6">
    <name type="scientific">Geoanaerobacter pelophilus</name>
    <dbReference type="NCBI Taxonomy" id="60036"/>
    <lineage>
        <taxon>Bacteria</taxon>
        <taxon>Pseudomonadati</taxon>
        <taxon>Thermodesulfobacteriota</taxon>
        <taxon>Desulfuromonadia</taxon>
        <taxon>Geobacterales</taxon>
        <taxon>Geobacteraceae</taxon>
        <taxon>Geoanaerobacter</taxon>
    </lineage>
</organism>
<feature type="domain" description="Plastocyanin-like" evidence="2">
    <location>
        <begin position="633"/>
        <end position="797"/>
    </location>
</feature>
<dbReference type="Gene3D" id="1.10.1330.10">
    <property type="entry name" value="Dockerin domain"/>
    <property type="match status" value="1"/>
</dbReference>
<keyword evidence="1" id="KW-0732">Signal</keyword>
<keyword evidence="6" id="KW-1185">Reference proteome</keyword>
<evidence type="ECO:0000259" key="4">
    <source>
        <dbReference type="Pfam" id="PF13290"/>
    </source>
</evidence>
<comment type="caution">
    <text evidence="5">The sequence shown here is derived from an EMBL/GenBank/DDBJ whole genome shotgun (WGS) entry which is preliminary data.</text>
</comment>
<evidence type="ECO:0000256" key="1">
    <source>
        <dbReference type="SAM" id="SignalP"/>
    </source>
</evidence>
<dbReference type="RefSeq" id="WP_214171380.1">
    <property type="nucleotide sequence ID" value="NZ_JAHCVJ010000003.1"/>
</dbReference>
<feature type="domain" description="GH29D-like beta-sandwich" evidence="4">
    <location>
        <begin position="1667"/>
        <end position="1736"/>
    </location>
</feature>
<dbReference type="InterPro" id="IPR059177">
    <property type="entry name" value="GH29D-like_dom"/>
</dbReference>
<dbReference type="Gene3D" id="2.60.40.10">
    <property type="entry name" value="Immunoglobulins"/>
    <property type="match status" value="1"/>
</dbReference>
<feature type="domain" description="GH29D-like beta-sandwich" evidence="4">
    <location>
        <begin position="1040"/>
        <end position="1109"/>
    </location>
</feature>
<evidence type="ECO:0000259" key="2">
    <source>
        <dbReference type="Pfam" id="PF07731"/>
    </source>
</evidence>
<reference evidence="5 6" key="1">
    <citation type="submission" date="2021-05" db="EMBL/GenBank/DDBJ databases">
        <title>The draft genome of Geobacter pelophilus DSM 12255.</title>
        <authorList>
            <person name="Xu Z."/>
            <person name="Masuda Y."/>
            <person name="Itoh H."/>
            <person name="Senoo K."/>
        </authorList>
    </citation>
    <scope>NUCLEOTIDE SEQUENCE [LARGE SCALE GENOMIC DNA]</scope>
    <source>
        <strain evidence="5 6">DSM 12255</strain>
    </source>
</reference>